<comment type="subunit">
    <text evidence="3 16">Monomer.</text>
</comment>
<feature type="active site" evidence="16">
    <location>
        <position position="107"/>
    </location>
</feature>
<dbReference type="InterPro" id="IPR022880">
    <property type="entry name" value="DNApol_IV"/>
</dbReference>
<evidence type="ECO:0000259" key="17">
    <source>
        <dbReference type="PROSITE" id="PS50173"/>
    </source>
</evidence>
<dbReference type="Pfam" id="PF11798">
    <property type="entry name" value="IMS_HHH"/>
    <property type="match status" value="1"/>
</dbReference>
<keyword evidence="9 16" id="KW-0479">Metal-binding</keyword>
<keyword evidence="7 16" id="KW-0548">Nucleotidyltransferase</keyword>
<reference evidence="18" key="1">
    <citation type="journal article" date="2015" name="PeerJ">
        <title>First genomic representation of candidate bacterial phylum KSB3 points to enhanced environmental sensing as a trigger of wastewater bulking.</title>
        <authorList>
            <person name="Sekiguchi Y."/>
            <person name="Ohashi A."/>
            <person name="Parks D.H."/>
            <person name="Yamauchi T."/>
            <person name="Tyson G.W."/>
            <person name="Hugenholtz P."/>
        </authorList>
    </citation>
    <scope>NUCLEOTIDE SEQUENCE [LARGE SCALE GENOMIC DNA]</scope>
</reference>
<keyword evidence="10 16" id="KW-0227">DNA damage</keyword>
<dbReference type="Gene3D" id="3.30.70.270">
    <property type="match status" value="1"/>
</dbReference>
<evidence type="ECO:0000256" key="1">
    <source>
        <dbReference type="ARBA" id="ARBA00004496"/>
    </source>
</evidence>
<dbReference type="PANTHER" id="PTHR11076:SF33">
    <property type="entry name" value="DNA POLYMERASE KAPPA"/>
    <property type="match status" value="1"/>
</dbReference>
<dbReference type="FunFam" id="3.30.1490.100:FF:000004">
    <property type="entry name" value="DNA polymerase IV"/>
    <property type="match status" value="1"/>
</dbReference>
<evidence type="ECO:0000256" key="12">
    <source>
        <dbReference type="ARBA" id="ARBA00022932"/>
    </source>
</evidence>
<keyword evidence="14 16" id="KW-0234">DNA repair</keyword>
<dbReference type="GO" id="GO:0042276">
    <property type="term" value="P:error-prone translesion synthesis"/>
    <property type="evidence" value="ECO:0007669"/>
    <property type="project" value="TreeGrafter"/>
</dbReference>
<keyword evidence="4 16" id="KW-0515">Mutator protein</keyword>
<dbReference type="GO" id="GO:0009432">
    <property type="term" value="P:SOS response"/>
    <property type="evidence" value="ECO:0007669"/>
    <property type="project" value="TreeGrafter"/>
</dbReference>
<evidence type="ECO:0000256" key="3">
    <source>
        <dbReference type="ARBA" id="ARBA00011245"/>
    </source>
</evidence>
<dbReference type="InterPro" id="IPR001126">
    <property type="entry name" value="UmuC"/>
</dbReference>
<evidence type="ECO:0000256" key="2">
    <source>
        <dbReference type="ARBA" id="ARBA00010945"/>
    </source>
</evidence>
<dbReference type="SUPFAM" id="SSF100879">
    <property type="entry name" value="Lesion bypass DNA polymerase (Y-family), little finger domain"/>
    <property type="match status" value="1"/>
</dbReference>
<dbReference type="eggNOG" id="COG0389">
    <property type="taxonomic scope" value="Bacteria"/>
</dbReference>
<keyword evidence="8 16" id="KW-0235">DNA replication</keyword>
<evidence type="ECO:0000256" key="8">
    <source>
        <dbReference type="ARBA" id="ARBA00022705"/>
    </source>
</evidence>
<keyword evidence="19" id="KW-1185">Reference proteome</keyword>
<keyword evidence="5 16" id="KW-0963">Cytoplasm</keyword>
<dbReference type="InterPro" id="IPR036775">
    <property type="entry name" value="DNA_pol_Y-fam_lit_finger_sf"/>
</dbReference>
<accession>A0A081BVR3</accession>
<dbReference type="PANTHER" id="PTHR11076">
    <property type="entry name" value="DNA REPAIR POLYMERASE UMUC / TRANSFERASE FAMILY MEMBER"/>
    <property type="match status" value="1"/>
</dbReference>
<gene>
    <name evidence="16" type="primary">dinB</name>
    <name evidence="18" type="ORF">U27_03380</name>
</gene>
<evidence type="ECO:0000256" key="9">
    <source>
        <dbReference type="ARBA" id="ARBA00022723"/>
    </source>
</evidence>
<dbReference type="PROSITE" id="PS50173">
    <property type="entry name" value="UMUC"/>
    <property type="match status" value="1"/>
</dbReference>
<dbReference type="Gene3D" id="1.10.150.20">
    <property type="entry name" value="5' to 3' exonuclease, C-terminal subdomain"/>
    <property type="match status" value="1"/>
</dbReference>
<evidence type="ECO:0000256" key="4">
    <source>
        <dbReference type="ARBA" id="ARBA00022457"/>
    </source>
</evidence>
<dbReference type="EC" id="2.7.7.7" evidence="16"/>
<evidence type="ECO:0000256" key="10">
    <source>
        <dbReference type="ARBA" id="ARBA00022763"/>
    </source>
</evidence>
<dbReference type="STRING" id="1499967.U27_03380"/>
<dbReference type="Gene3D" id="3.30.1490.100">
    <property type="entry name" value="DNA polymerase, Y-family, little finger domain"/>
    <property type="match status" value="1"/>
</dbReference>
<dbReference type="GO" id="GO:0000287">
    <property type="term" value="F:magnesium ion binding"/>
    <property type="evidence" value="ECO:0007669"/>
    <property type="project" value="UniProtKB-UniRule"/>
</dbReference>
<dbReference type="InterPro" id="IPR043128">
    <property type="entry name" value="Rev_trsase/Diguanyl_cyclase"/>
</dbReference>
<keyword evidence="12 16" id="KW-0239">DNA-directed DNA polymerase</keyword>
<evidence type="ECO:0000256" key="6">
    <source>
        <dbReference type="ARBA" id="ARBA00022679"/>
    </source>
</evidence>
<dbReference type="GO" id="GO:0006261">
    <property type="term" value="P:DNA-templated DNA replication"/>
    <property type="evidence" value="ECO:0007669"/>
    <property type="project" value="UniProtKB-UniRule"/>
</dbReference>
<feature type="binding site" evidence="16">
    <location>
        <position position="106"/>
    </location>
    <ligand>
        <name>Mg(2+)</name>
        <dbReference type="ChEBI" id="CHEBI:18420"/>
    </ligand>
</feature>
<dbReference type="HAMAP" id="MF_01113">
    <property type="entry name" value="DNApol_IV"/>
    <property type="match status" value="1"/>
</dbReference>
<dbReference type="InterPro" id="IPR050116">
    <property type="entry name" value="DNA_polymerase-Y"/>
</dbReference>
<keyword evidence="6 16" id="KW-0808">Transferase</keyword>
<dbReference type="Pfam" id="PF11799">
    <property type="entry name" value="IMS_C"/>
    <property type="match status" value="1"/>
</dbReference>
<name>A0A081BVR3_VECG1</name>
<evidence type="ECO:0000256" key="16">
    <source>
        <dbReference type="HAMAP-Rule" id="MF_01113"/>
    </source>
</evidence>
<keyword evidence="11 16" id="KW-0460">Magnesium</keyword>
<evidence type="ECO:0000256" key="11">
    <source>
        <dbReference type="ARBA" id="ARBA00022842"/>
    </source>
</evidence>
<dbReference type="GO" id="GO:0006281">
    <property type="term" value="P:DNA repair"/>
    <property type="evidence" value="ECO:0007669"/>
    <property type="project" value="UniProtKB-UniRule"/>
</dbReference>
<protein>
    <recommendedName>
        <fullName evidence="16">DNA polymerase IV</fullName>
        <shortName evidence="16">Pol IV</shortName>
        <ecNumber evidence="16">2.7.7.7</ecNumber>
    </recommendedName>
</protein>
<organism evidence="18">
    <name type="scientific">Vecturithrix granuli</name>
    <dbReference type="NCBI Taxonomy" id="1499967"/>
    <lineage>
        <taxon>Bacteria</taxon>
        <taxon>Candidatus Moduliflexota</taxon>
        <taxon>Candidatus Vecturitrichia</taxon>
        <taxon>Candidatus Vecturitrichales</taxon>
        <taxon>Candidatus Vecturitrichaceae</taxon>
        <taxon>Candidatus Vecturithrix</taxon>
    </lineage>
</organism>
<dbReference type="InterPro" id="IPR043502">
    <property type="entry name" value="DNA/RNA_pol_sf"/>
</dbReference>
<evidence type="ECO:0000256" key="7">
    <source>
        <dbReference type="ARBA" id="ARBA00022695"/>
    </source>
</evidence>
<feature type="domain" description="UmuC" evidence="17">
    <location>
        <begin position="7"/>
        <end position="188"/>
    </location>
</feature>
<dbReference type="InterPro" id="IPR024728">
    <property type="entry name" value="PolY_HhH_motif"/>
</dbReference>
<dbReference type="AlphaFoldDB" id="A0A081BVR3"/>
<dbReference type="GO" id="GO:0003684">
    <property type="term" value="F:damaged DNA binding"/>
    <property type="evidence" value="ECO:0007669"/>
    <property type="project" value="InterPro"/>
</dbReference>
<dbReference type="InterPro" id="IPR017961">
    <property type="entry name" value="DNA_pol_Y-fam_little_finger"/>
</dbReference>
<keyword evidence="13 16" id="KW-0238">DNA-binding</keyword>
<dbReference type="Pfam" id="PF00817">
    <property type="entry name" value="IMS"/>
    <property type="match status" value="1"/>
</dbReference>
<comment type="catalytic activity">
    <reaction evidence="15 16">
        <text>DNA(n) + a 2'-deoxyribonucleoside 5'-triphosphate = DNA(n+1) + diphosphate</text>
        <dbReference type="Rhea" id="RHEA:22508"/>
        <dbReference type="Rhea" id="RHEA-COMP:17339"/>
        <dbReference type="Rhea" id="RHEA-COMP:17340"/>
        <dbReference type="ChEBI" id="CHEBI:33019"/>
        <dbReference type="ChEBI" id="CHEBI:61560"/>
        <dbReference type="ChEBI" id="CHEBI:173112"/>
        <dbReference type="EC" id="2.7.7.7"/>
    </reaction>
</comment>
<comment type="subcellular location">
    <subcellularLocation>
        <location evidence="1 16">Cytoplasm</location>
    </subcellularLocation>
</comment>
<comment type="similarity">
    <text evidence="2 16">Belongs to the DNA polymerase type-Y family.</text>
</comment>
<feature type="binding site" evidence="16">
    <location>
        <position position="11"/>
    </location>
    <ligand>
        <name>Mg(2+)</name>
        <dbReference type="ChEBI" id="CHEBI:18420"/>
    </ligand>
</feature>
<dbReference type="FunFam" id="3.40.1170.60:FF:000001">
    <property type="entry name" value="DNA polymerase IV"/>
    <property type="match status" value="1"/>
</dbReference>
<dbReference type="Proteomes" id="UP000030661">
    <property type="component" value="Unassembled WGS sequence"/>
</dbReference>
<sequence length="369" mass="42091">MKAPRKIIHIDMDAFYPSIEILDNPELKGKPVIVGGNPKSRGVVASATYEARKFGVRSAMACALAYKLCPQAIFIPTRMSRYAEVSQQIHAIFQQYTDLIEPISLDEAWLDVTENFYKIPSATWLAQQIKQQIREEVHLTCSAGVSFNKFLAKIASEEQKPDGLFVIPPEKAHDFLQRMEVRKIPGVGKVTQGKLKSLGIEYGFQLSQQSETFLIRHFGKMGTYLYHIIRGDDPRPVIAHREMKSLSVENTFATDLVYGPELLEELHQLVYDLGKRMQRKSPVSGKTLTLKVKFHDFQQITRSVTQTHFYQTLDEIFTCASEKLRLVCEQEFPAKPIRLLGVGISHFSPESGEEEKNIQLDFFDLFEQM</sequence>
<comment type="function">
    <text evidence="16">Poorly processive, error-prone DNA polymerase involved in untargeted mutagenesis. Copies undamaged DNA at stalled replication forks, which arise in vivo from mismatched or misaligned primer ends. These misaligned primers can be extended by PolIV. Exhibits no 3'-5' exonuclease (proofreading) activity. May be involved in translesional synthesis, in conjunction with the beta clamp from PolIII.</text>
</comment>
<evidence type="ECO:0000256" key="5">
    <source>
        <dbReference type="ARBA" id="ARBA00022490"/>
    </source>
</evidence>
<evidence type="ECO:0000256" key="14">
    <source>
        <dbReference type="ARBA" id="ARBA00023204"/>
    </source>
</evidence>
<dbReference type="HOGENOM" id="CLU_012348_1_2_0"/>
<dbReference type="CDD" id="cd03586">
    <property type="entry name" value="PolY_Pol_IV_kappa"/>
    <property type="match status" value="1"/>
</dbReference>
<comment type="cofactor">
    <cofactor evidence="16">
        <name>Mg(2+)</name>
        <dbReference type="ChEBI" id="CHEBI:18420"/>
    </cofactor>
    <text evidence="16">Binds 2 magnesium ions per subunit.</text>
</comment>
<dbReference type="NCBIfam" id="NF002677">
    <property type="entry name" value="PRK02406.1"/>
    <property type="match status" value="1"/>
</dbReference>
<evidence type="ECO:0000313" key="18">
    <source>
        <dbReference type="EMBL" id="GAK56418.1"/>
    </source>
</evidence>
<feature type="site" description="Substrate discrimination" evidence="16">
    <location>
        <position position="16"/>
    </location>
</feature>
<dbReference type="SUPFAM" id="SSF56672">
    <property type="entry name" value="DNA/RNA polymerases"/>
    <property type="match status" value="1"/>
</dbReference>
<dbReference type="GO" id="GO:0005829">
    <property type="term" value="C:cytosol"/>
    <property type="evidence" value="ECO:0007669"/>
    <property type="project" value="TreeGrafter"/>
</dbReference>
<proteinExistence type="inferred from homology"/>
<evidence type="ECO:0000256" key="13">
    <source>
        <dbReference type="ARBA" id="ARBA00023125"/>
    </source>
</evidence>
<dbReference type="Gene3D" id="3.40.1170.60">
    <property type="match status" value="1"/>
</dbReference>
<evidence type="ECO:0000256" key="15">
    <source>
        <dbReference type="ARBA" id="ARBA00049244"/>
    </source>
</evidence>
<dbReference type="GO" id="GO:0003887">
    <property type="term" value="F:DNA-directed DNA polymerase activity"/>
    <property type="evidence" value="ECO:0007669"/>
    <property type="project" value="UniProtKB-UniRule"/>
</dbReference>
<evidence type="ECO:0000313" key="19">
    <source>
        <dbReference type="Proteomes" id="UP000030661"/>
    </source>
</evidence>
<dbReference type="EMBL" id="DF820464">
    <property type="protein sequence ID" value="GAK56418.1"/>
    <property type="molecule type" value="Genomic_DNA"/>
</dbReference>